<accession>A0A7C9RHA0</accession>
<name>A0A7C9RHA0_9BRAD</name>
<dbReference type="Proteomes" id="UP000480266">
    <property type="component" value="Unassembled WGS sequence"/>
</dbReference>
<gene>
    <name evidence="2" type="ORF">G4V63_20150</name>
</gene>
<dbReference type="EMBL" id="JAAMRR010001033">
    <property type="protein sequence ID" value="NGX97425.1"/>
    <property type="molecule type" value="Genomic_DNA"/>
</dbReference>
<keyword evidence="1" id="KW-1133">Transmembrane helix</keyword>
<protein>
    <submittedName>
        <fullName evidence="2">Uncharacterized protein</fullName>
    </submittedName>
</protein>
<reference evidence="2" key="1">
    <citation type="submission" date="2020-02" db="EMBL/GenBank/DDBJ databases">
        <title>Draft genome sequence of Candidatus Afipia apatlaquensis IBT-C3, a potential strain for decolorization of textile dyes.</title>
        <authorList>
            <person name="Sanchez-Reyes A."/>
            <person name="Breton-Deval L."/>
            <person name="Mangelson H."/>
            <person name="Sanchez-Flores A."/>
        </authorList>
    </citation>
    <scope>NUCLEOTIDE SEQUENCE [LARGE SCALE GENOMIC DNA]</scope>
    <source>
        <strain evidence="2">IBT-C3</strain>
    </source>
</reference>
<sequence length="49" mass="5558">MAIAAYRRWRSHEIAMRHERPLVIGWDIVALSMMISGIAIGLGVLLWPV</sequence>
<evidence type="ECO:0000313" key="2">
    <source>
        <dbReference type="EMBL" id="NGX97425.1"/>
    </source>
</evidence>
<keyword evidence="1" id="KW-0472">Membrane</keyword>
<organism evidence="2 3">
    <name type="scientific">Candidatus Afipia apatlaquensis</name>
    <dbReference type="NCBI Taxonomy" id="2712852"/>
    <lineage>
        <taxon>Bacteria</taxon>
        <taxon>Pseudomonadati</taxon>
        <taxon>Pseudomonadota</taxon>
        <taxon>Alphaproteobacteria</taxon>
        <taxon>Hyphomicrobiales</taxon>
        <taxon>Nitrobacteraceae</taxon>
        <taxon>Afipia</taxon>
    </lineage>
</organism>
<evidence type="ECO:0000256" key="1">
    <source>
        <dbReference type="SAM" id="Phobius"/>
    </source>
</evidence>
<proteinExistence type="predicted"/>
<keyword evidence="1" id="KW-0812">Transmembrane</keyword>
<evidence type="ECO:0000313" key="3">
    <source>
        <dbReference type="Proteomes" id="UP000480266"/>
    </source>
</evidence>
<dbReference type="AlphaFoldDB" id="A0A7C9RHA0"/>
<keyword evidence="3" id="KW-1185">Reference proteome</keyword>
<comment type="caution">
    <text evidence="2">The sequence shown here is derived from an EMBL/GenBank/DDBJ whole genome shotgun (WGS) entry which is preliminary data.</text>
</comment>
<feature type="transmembrane region" description="Helical" evidence="1">
    <location>
        <begin position="21"/>
        <end position="47"/>
    </location>
</feature>